<organism evidence="2 3">
    <name type="scientific">Morganella psychrotolerans</name>
    <dbReference type="NCBI Taxonomy" id="368603"/>
    <lineage>
        <taxon>Bacteria</taxon>
        <taxon>Pseudomonadati</taxon>
        <taxon>Pseudomonadota</taxon>
        <taxon>Gammaproteobacteria</taxon>
        <taxon>Enterobacterales</taxon>
        <taxon>Morganellaceae</taxon>
        <taxon>Morganella</taxon>
    </lineage>
</organism>
<dbReference type="Proteomes" id="UP000092247">
    <property type="component" value="Unassembled WGS sequence"/>
</dbReference>
<evidence type="ECO:0000313" key="2">
    <source>
        <dbReference type="EMBL" id="OBU03811.1"/>
    </source>
</evidence>
<proteinExistence type="inferred from homology"/>
<comment type="similarity">
    <text evidence="1">Belongs to the peptidase C56 family.</text>
</comment>
<dbReference type="STRING" id="368603.AYY16_10680"/>
<dbReference type="AlphaFoldDB" id="A0A1B8H425"/>
<dbReference type="PIRSF" id="PIRSF006320">
    <property type="entry name" value="Elb2"/>
    <property type="match status" value="1"/>
</dbReference>
<comment type="function">
    <text evidence="1">Displays glyoxalase activity, catalyzing the conversion of glyoxal to glycolate.</text>
</comment>
<evidence type="ECO:0000313" key="3">
    <source>
        <dbReference type="Proteomes" id="UP000092247"/>
    </source>
</evidence>
<evidence type="ECO:0000256" key="1">
    <source>
        <dbReference type="PIRNR" id="PIRNR006320"/>
    </source>
</evidence>
<dbReference type="Gene3D" id="3.40.50.880">
    <property type="match status" value="1"/>
</dbReference>
<dbReference type="RefSeq" id="WP_067425371.1">
    <property type="nucleotide sequence ID" value="NZ_CBCPID010000008.1"/>
</dbReference>
<comment type="catalytic activity">
    <reaction evidence="1">
        <text>glyoxal + H2O = glycolate + H(+)</text>
        <dbReference type="Rhea" id="RHEA:51672"/>
        <dbReference type="ChEBI" id="CHEBI:15377"/>
        <dbReference type="ChEBI" id="CHEBI:15378"/>
        <dbReference type="ChEBI" id="CHEBI:29805"/>
        <dbReference type="ChEBI" id="CHEBI:34779"/>
    </reaction>
</comment>
<dbReference type="InterPro" id="IPR029062">
    <property type="entry name" value="Class_I_gatase-like"/>
</dbReference>
<gene>
    <name evidence="2" type="ORF">AYY17_09605</name>
</gene>
<accession>A0A1B8H425</accession>
<dbReference type="SUPFAM" id="SSF52317">
    <property type="entry name" value="Class I glutamine amidotransferase-like"/>
    <property type="match status" value="1"/>
</dbReference>
<dbReference type="GO" id="GO:0016829">
    <property type="term" value="F:lyase activity"/>
    <property type="evidence" value="ECO:0007669"/>
    <property type="project" value="UniProtKB-UniRule"/>
</dbReference>
<dbReference type="NCBIfam" id="NF008747">
    <property type="entry name" value="PRK11780.1"/>
    <property type="match status" value="1"/>
</dbReference>
<keyword evidence="1" id="KW-0456">Lyase</keyword>
<reference evidence="2 3" key="1">
    <citation type="submission" date="2016-06" db="EMBL/GenBank/DDBJ databases">
        <authorList>
            <person name="Kjaerup R.B."/>
            <person name="Dalgaard T.S."/>
            <person name="Juul-Madsen H.R."/>
        </authorList>
    </citation>
    <scope>NUCLEOTIDE SEQUENCE [LARGE SCALE GENOMIC DNA]</scope>
    <source>
        <strain evidence="2 3">GCSL-Mp3</strain>
    </source>
</reference>
<protein>
    <recommendedName>
        <fullName evidence="1">Glyoxalase</fullName>
    </recommendedName>
</protein>
<dbReference type="CDD" id="cd03133">
    <property type="entry name" value="GATase1_ES1"/>
    <property type="match status" value="1"/>
</dbReference>
<dbReference type="EMBL" id="LZEX01000042">
    <property type="protein sequence ID" value="OBU03811.1"/>
    <property type="molecule type" value="Genomic_DNA"/>
</dbReference>
<dbReference type="PANTHER" id="PTHR10224:SF12">
    <property type="entry name" value="GLYOXALASE ELBB"/>
    <property type="match status" value="1"/>
</dbReference>
<name>A0A1B8H425_9GAMM</name>
<comment type="caution">
    <text evidence="2">The sequence shown here is derived from an EMBL/GenBank/DDBJ whole genome shotgun (WGS) entry which is preliminary data.</text>
</comment>
<sequence>MKSVGIVLSGCGVFDGSEIHESVLSLLSLTQSGACVHFFAPDEPQRTVINHLSGEEENDKRNVLEESARISRGQIRPLSEADAAQLDALIIPGGFGAAKNLCDFATKGSACEINKYFLLLAREMLAQNKPMGFICIAPVMIPKIVNSSVQLTIGNDPAVAEAIAEMGGVHVNCTVDNIVVDETHKIVTTPAYMLAENIVQAQAGIDKLVKKVLQMAG</sequence>
<dbReference type="PANTHER" id="PTHR10224">
    <property type="entry name" value="ES1 PROTEIN HOMOLOG, MITOCHONDRIAL"/>
    <property type="match status" value="1"/>
</dbReference>
<dbReference type="InterPro" id="IPR026041">
    <property type="entry name" value="ElbB"/>
</dbReference>